<dbReference type="Proteomes" id="UP000887577">
    <property type="component" value="Unplaced"/>
</dbReference>
<feature type="compositionally biased region" description="Low complexity" evidence="1">
    <location>
        <begin position="18"/>
        <end position="42"/>
    </location>
</feature>
<name>A0A914Z1J3_9BILA</name>
<sequence length="85" mass="9085">MAPIQFKQNSKTNGVIPQQQQQPQQQQTQQQQQLRGGQQQTPQVVVGGAAIKAPNFTQPPQPAIVALGSDATFTAKITGQPAPQI</sequence>
<reference evidence="3" key="1">
    <citation type="submission" date="2022-11" db="UniProtKB">
        <authorList>
            <consortium name="WormBaseParasite"/>
        </authorList>
    </citation>
    <scope>IDENTIFICATION</scope>
</reference>
<evidence type="ECO:0000256" key="1">
    <source>
        <dbReference type="SAM" id="MobiDB-lite"/>
    </source>
</evidence>
<proteinExistence type="predicted"/>
<dbReference type="WBParaSite" id="PSU_v2.g6223.t1">
    <property type="protein sequence ID" value="PSU_v2.g6223.t1"/>
    <property type="gene ID" value="PSU_v2.g6223"/>
</dbReference>
<protein>
    <submittedName>
        <fullName evidence="3">Uncharacterized protein</fullName>
    </submittedName>
</protein>
<feature type="compositionally biased region" description="Polar residues" evidence="1">
    <location>
        <begin position="1"/>
        <end position="17"/>
    </location>
</feature>
<organism evidence="2 3">
    <name type="scientific">Panagrolaimus superbus</name>
    <dbReference type="NCBI Taxonomy" id="310955"/>
    <lineage>
        <taxon>Eukaryota</taxon>
        <taxon>Metazoa</taxon>
        <taxon>Ecdysozoa</taxon>
        <taxon>Nematoda</taxon>
        <taxon>Chromadorea</taxon>
        <taxon>Rhabditida</taxon>
        <taxon>Tylenchina</taxon>
        <taxon>Panagrolaimomorpha</taxon>
        <taxon>Panagrolaimoidea</taxon>
        <taxon>Panagrolaimidae</taxon>
        <taxon>Panagrolaimus</taxon>
    </lineage>
</organism>
<accession>A0A914Z1J3</accession>
<feature type="region of interest" description="Disordered" evidence="1">
    <location>
        <begin position="1"/>
        <end position="42"/>
    </location>
</feature>
<dbReference type="Gene3D" id="2.60.40.10">
    <property type="entry name" value="Immunoglobulins"/>
    <property type="match status" value="1"/>
</dbReference>
<evidence type="ECO:0000313" key="2">
    <source>
        <dbReference type="Proteomes" id="UP000887577"/>
    </source>
</evidence>
<dbReference type="AlphaFoldDB" id="A0A914Z1J3"/>
<keyword evidence="2" id="KW-1185">Reference proteome</keyword>
<evidence type="ECO:0000313" key="3">
    <source>
        <dbReference type="WBParaSite" id="PSU_v2.g6223.t1"/>
    </source>
</evidence>
<dbReference type="InterPro" id="IPR013783">
    <property type="entry name" value="Ig-like_fold"/>
</dbReference>